<protein>
    <submittedName>
        <fullName evidence="2">Uncharacterized protein</fullName>
    </submittedName>
</protein>
<reference evidence="2" key="1">
    <citation type="submission" date="2018-02" db="EMBL/GenBank/DDBJ databases">
        <title>Rhizophora mucronata_Transcriptome.</title>
        <authorList>
            <person name="Meera S.P."/>
            <person name="Sreeshan A."/>
            <person name="Augustine A."/>
        </authorList>
    </citation>
    <scope>NUCLEOTIDE SEQUENCE</scope>
    <source>
        <tissue evidence="2">Leaf</tissue>
    </source>
</reference>
<organism evidence="2">
    <name type="scientific">Rhizophora mucronata</name>
    <name type="common">Asiatic mangrove</name>
    <dbReference type="NCBI Taxonomy" id="61149"/>
    <lineage>
        <taxon>Eukaryota</taxon>
        <taxon>Viridiplantae</taxon>
        <taxon>Streptophyta</taxon>
        <taxon>Embryophyta</taxon>
        <taxon>Tracheophyta</taxon>
        <taxon>Spermatophyta</taxon>
        <taxon>Magnoliopsida</taxon>
        <taxon>eudicotyledons</taxon>
        <taxon>Gunneridae</taxon>
        <taxon>Pentapetalae</taxon>
        <taxon>rosids</taxon>
        <taxon>fabids</taxon>
        <taxon>Malpighiales</taxon>
        <taxon>Rhizophoraceae</taxon>
        <taxon>Rhizophora</taxon>
    </lineage>
</organism>
<feature type="region of interest" description="Disordered" evidence="1">
    <location>
        <begin position="27"/>
        <end position="49"/>
    </location>
</feature>
<dbReference type="EMBL" id="GGEC01002276">
    <property type="protein sequence ID" value="MBW82759.1"/>
    <property type="molecule type" value="Transcribed_RNA"/>
</dbReference>
<accession>A0A2P2INF9</accession>
<sequence>MKIPHCRVLGQVKCTLKTESYIKTRLKGEKTESVQIHSRQHKSQERERE</sequence>
<proteinExistence type="predicted"/>
<dbReference type="AlphaFoldDB" id="A0A2P2INF9"/>
<name>A0A2P2INF9_RHIMU</name>
<evidence type="ECO:0000256" key="1">
    <source>
        <dbReference type="SAM" id="MobiDB-lite"/>
    </source>
</evidence>
<evidence type="ECO:0000313" key="2">
    <source>
        <dbReference type="EMBL" id="MBW82759.1"/>
    </source>
</evidence>